<evidence type="ECO:0000313" key="2">
    <source>
        <dbReference type="Proteomes" id="UP000325811"/>
    </source>
</evidence>
<dbReference type="Proteomes" id="UP000325811">
    <property type="component" value="Plasmid pIII"/>
</dbReference>
<gene>
    <name evidence="1" type="ORF">PDMSB3_0036</name>
</gene>
<sequence>MYQLSFAGLTLPFATLLEVLAVFRTDARLLALESSDIVLKHSGQAVQVLRHNGTLTVRRPGTARDVFLSLVDEIDGAYFRPNGVLQAAWQIRRSHWKLLYDAFDLTSTPRLIFSSEQIEAAANSRGRLDLHELLQQECERRFGFRYAGPEYGRTRDRNGRHEVHVAYALAEGWAVPEAVLEEYRQLPDRFTTDMSWGRVLVDVPELRGAMSPHKVRVLVSVMRHEKGGISSANAALLAMVMRLAPNSPTFEEVDDLLFHHGLVQAYNLPDRYATPQPLGTPVSKLAEVYRQNMADKRRDTSIARLKKERAAGRMSQRTVDQQTQIALLEHGRETFMLGNEMSNAIDSGDVHYLLQIMDCPDDRNRVAKQTVREVFGIKLLGVRAATRRRAIFALAGYDEACQAEWESAGSPQARQRVIELHQATRAAASVHPAVFARTQVAHHA</sequence>
<accession>A0A5Q4Z9T6</accession>
<protein>
    <submittedName>
        <fullName evidence="1">Uncharacterized protein</fullName>
    </submittedName>
</protein>
<reference evidence="1 2" key="1">
    <citation type="submission" date="2019-08" db="EMBL/GenBank/DDBJ databases">
        <authorList>
            <person name="Herpell B J."/>
        </authorList>
    </citation>
    <scope>NUCLEOTIDE SEQUENCE [LARGE SCALE GENOMIC DNA]</scope>
    <source>
        <strain evidence="2">Msb3</strain>
        <plasmid evidence="1 2">pIII</plasmid>
    </source>
</reference>
<proteinExistence type="predicted"/>
<keyword evidence="1" id="KW-0614">Plasmid</keyword>
<dbReference type="EMBL" id="LR699557">
    <property type="protein sequence ID" value="VVD31259.1"/>
    <property type="molecule type" value="Genomic_DNA"/>
</dbReference>
<dbReference type="AlphaFoldDB" id="A0A5Q4Z9T6"/>
<evidence type="ECO:0000313" key="1">
    <source>
        <dbReference type="EMBL" id="VVD31259.1"/>
    </source>
</evidence>
<geneLocation type="plasmid" evidence="1 2">
    <name>pIII</name>
</geneLocation>
<dbReference type="RefSeq" id="WP_165190347.1">
    <property type="nucleotide sequence ID" value="NZ_LR699557.1"/>
</dbReference>
<keyword evidence="2" id="KW-1185">Reference proteome</keyword>
<organism evidence="1 2">
    <name type="scientific">Paraburkholderia dioscoreae</name>
    <dbReference type="NCBI Taxonomy" id="2604047"/>
    <lineage>
        <taxon>Bacteria</taxon>
        <taxon>Pseudomonadati</taxon>
        <taxon>Pseudomonadota</taxon>
        <taxon>Betaproteobacteria</taxon>
        <taxon>Burkholderiales</taxon>
        <taxon>Burkholderiaceae</taxon>
        <taxon>Paraburkholderia</taxon>
    </lineage>
</organism>
<name>A0A5Q4Z9T6_9BURK</name>
<dbReference type="KEGG" id="pdio:PDMSB3_0036.4"/>